<proteinExistence type="predicted"/>
<gene>
    <name evidence="1" type="ORF">H8D96_06870</name>
</gene>
<sequence>MMPRLGEKYDIEIETISKPPAEYNTDEYFELDLPVAPAVMIGEEILVEGVDVSDEKLEAAICKQLGLPPPDQKKKGILGRVLRR</sequence>
<dbReference type="EMBL" id="JACNIG010000160">
    <property type="protein sequence ID" value="MBC8431626.1"/>
    <property type="molecule type" value="Genomic_DNA"/>
</dbReference>
<reference evidence="1 2" key="1">
    <citation type="submission" date="2020-08" db="EMBL/GenBank/DDBJ databases">
        <title>Bridging the membrane lipid divide: bacteria of the FCB group superphylum have the potential to synthesize archaeal ether lipids.</title>
        <authorList>
            <person name="Villanueva L."/>
            <person name="Von Meijenfeldt F.A.B."/>
            <person name="Westbye A.B."/>
            <person name="Yadav S."/>
            <person name="Hopmans E.C."/>
            <person name="Dutilh B.E."/>
            <person name="Sinninghe Damste J.S."/>
        </authorList>
    </citation>
    <scope>NUCLEOTIDE SEQUENCE [LARGE SCALE GENOMIC DNA]</scope>
    <source>
        <strain evidence="1">NIOZ-UU17</strain>
    </source>
</reference>
<evidence type="ECO:0000313" key="2">
    <source>
        <dbReference type="Proteomes" id="UP000605201"/>
    </source>
</evidence>
<accession>A0A8J6NQG8</accession>
<evidence type="ECO:0000313" key="1">
    <source>
        <dbReference type="EMBL" id="MBC8431626.1"/>
    </source>
</evidence>
<dbReference type="AlphaFoldDB" id="A0A8J6NQG8"/>
<name>A0A8J6NQG8_9BACT</name>
<dbReference type="NCBIfam" id="NF045708">
    <property type="entry name" value="seleno_TsoC"/>
    <property type="match status" value="1"/>
</dbReference>
<comment type="caution">
    <text evidence="1">The sequence shown here is derived from an EMBL/GenBank/DDBJ whole genome shotgun (WGS) entry which is preliminary data.</text>
</comment>
<protein>
    <submittedName>
        <fullName evidence="1">Uncharacterized protein</fullName>
    </submittedName>
</protein>
<dbReference type="Proteomes" id="UP000605201">
    <property type="component" value="Unassembled WGS sequence"/>
</dbReference>
<organism evidence="1 2">
    <name type="scientific">Candidatus Desulfatibia vada</name>
    <dbReference type="NCBI Taxonomy" id="2841696"/>
    <lineage>
        <taxon>Bacteria</taxon>
        <taxon>Pseudomonadati</taxon>
        <taxon>Thermodesulfobacteriota</taxon>
        <taxon>Desulfobacteria</taxon>
        <taxon>Desulfobacterales</taxon>
        <taxon>Desulfobacterales incertae sedis</taxon>
        <taxon>Candidatus Desulfatibia</taxon>
    </lineage>
</organism>